<dbReference type="InParanoid" id="A0A0L0H5S1"/>
<evidence type="ECO:0000313" key="5">
    <source>
        <dbReference type="Proteomes" id="UP000053201"/>
    </source>
</evidence>
<accession>A0A0L0H5S1</accession>
<dbReference type="InterPro" id="IPR003961">
    <property type="entry name" value="FN3_dom"/>
</dbReference>
<organism evidence="4 5">
    <name type="scientific">Spizellomyces punctatus (strain DAOM BR117)</name>
    <dbReference type="NCBI Taxonomy" id="645134"/>
    <lineage>
        <taxon>Eukaryota</taxon>
        <taxon>Fungi</taxon>
        <taxon>Fungi incertae sedis</taxon>
        <taxon>Chytridiomycota</taxon>
        <taxon>Chytridiomycota incertae sedis</taxon>
        <taxon>Chytridiomycetes</taxon>
        <taxon>Spizellomycetales</taxon>
        <taxon>Spizellomycetaceae</taxon>
        <taxon>Spizellomyces</taxon>
    </lineage>
</organism>
<feature type="domain" description="Fibronectin type-III" evidence="3">
    <location>
        <begin position="2970"/>
        <end position="3073"/>
    </location>
</feature>
<evidence type="ECO:0000313" key="4">
    <source>
        <dbReference type="EMBL" id="KNC96314.1"/>
    </source>
</evidence>
<keyword evidence="5" id="KW-1185">Reference proteome</keyword>
<dbReference type="PROSITE" id="PS50853">
    <property type="entry name" value="FN3"/>
    <property type="match status" value="1"/>
</dbReference>
<dbReference type="PANTHER" id="PTHR16897">
    <property type="entry name" value="OS10G0105400 PROTEIN"/>
    <property type="match status" value="1"/>
</dbReference>
<dbReference type="PANTHER" id="PTHR16897:SF2">
    <property type="entry name" value="OS03G0226600 PROTEIN"/>
    <property type="match status" value="1"/>
</dbReference>
<name>A0A0L0H5S1_SPIPD</name>
<proteinExistence type="predicted"/>
<gene>
    <name evidence="4" type="ORF">SPPG_08219</name>
</gene>
<keyword evidence="2" id="KW-0732">Signal</keyword>
<dbReference type="Proteomes" id="UP000053201">
    <property type="component" value="Unassembled WGS sequence"/>
</dbReference>
<dbReference type="OrthoDB" id="2109145at2759"/>
<dbReference type="GeneID" id="27691395"/>
<reference evidence="4 5" key="1">
    <citation type="submission" date="2009-08" db="EMBL/GenBank/DDBJ databases">
        <title>The Genome Sequence of Spizellomyces punctatus strain DAOM BR117.</title>
        <authorList>
            <consortium name="The Broad Institute Genome Sequencing Platform"/>
            <person name="Russ C."/>
            <person name="Cuomo C."/>
            <person name="Shea T."/>
            <person name="Young S.K."/>
            <person name="Zeng Q."/>
            <person name="Koehrsen M."/>
            <person name="Haas B."/>
            <person name="Borodovsky M."/>
            <person name="Guigo R."/>
            <person name="Alvarado L."/>
            <person name="Berlin A."/>
            <person name="Bochicchio J."/>
            <person name="Borenstein D."/>
            <person name="Chapman S."/>
            <person name="Chen Z."/>
            <person name="Engels R."/>
            <person name="Freedman E."/>
            <person name="Gellesch M."/>
            <person name="Goldberg J."/>
            <person name="Griggs A."/>
            <person name="Gujja S."/>
            <person name="Heiman D."/>
            <person name="Hepburn T."/>
            <person name="Howarth C."/>
            <person name="Jen D."/>
            <person name="Larson L."/>
            <person name="Lewis B."/>
            <person name="Mehta T."/>
            <person name="Park D."/>
            <person name="Pearson M."/>
            <person name="Roberts A."/>
            <person name="Saif S."/>
            <person name="Shenoy N."/>
            <person name="Sisk P."/>
            <person name="Stolte C."/>
            <person name="Sykes S."/>
            <person name="Thomson T."/>
            <person name="Walk T."/>
            <person name="White J."/>
            <person name="Yandava C."/>
            <person name="Burger G."/>
            <person name="Gray M.W."/>
            <person name="Holland P.W.H."/>
            <person name="King N."/>
            <person name="Lang F.B.F."/>
            <person name="Roger A.J."/>
            <person name="Ruiz-Trillo I."/>
            <person name="Lander E."/>
            <person name="Nusbaum C."/>
        </authorList>
    </citation>
    <scope>NUCLEOTIDE SEQUENCE [LARGE SCALE GENOMIC DNA]</scope>
    <source>
        <strain evidence="4 5">DAOM BR117</strain>
    </source>
</reference>
<dbReference type="SUPFAM" id="SSF49265">
    <property type="entry name" value="Fibronectin type III"/>
    <property type="match status" value="1"/>
</dbReference>
<dbReference type="eggNOG" id="ENOG502RIGR">
    <property type="taxonomic scope" value="Eukaryota"/>
</dbReference>
<evidence type="ECO:0000259" key="3">
    <source>
        <dbReference type="PROSITE" id="PS50853"/>
    </source>
</evidence>
<dbReference type="STRING" id="645134.A0A0L0H5S1"/>
<evidence type="ECO:0000256" key="2">
    <source>
        <dbReference type="SAM" id="SignalP"/>
    </source>
</evidence>
<dbReference type="InterPro" id="IPR036116">
    <property type="entry name" value="FN3_sf"/>
</dbReference>
<dbReference type="EMBL" id="KQ257469">
    <property type="protein sequence ID" value="KNC96314.1"/>
    <property type="molecule type" value="Genomic_DNA"/>
</dbReference>
<sequence>MMRSGAKEARHARPQGYHVLTLFLAILLPSLVRAGGGGGGPPPTKTTIKCYGYYDFRTVNCPAPYCGGYSVARPRMTLNDGQPWECTNSLGKYYWATEDVGCRRCNCATATTTGVPCAGSVCNGGRRTDAVGGFDAACSITTQRPIVTCTPVVSLTNGNNFEESNPDLFGFKTATVYGCSGTVNSNACNTAGTCTCKFPWTYGPAWRCAAYIAPGISLLAPFSAQLPVGSLSVAWIDPWRPQLSLSWYEYVFGGYSNIIFDGGSPPASTTQWPVLSRTFKFVKISTGQEYIFTNSPPSNVQCPTRVARAFWWTCNFANWEPVGLWAQINAATPQPSVISMALYVGMTSSVGKSTWQSVGTFDFVPPDPYQWLLTHDKPSVNYGSPLFIDDRLSLGTAATALNLLSVSTTKTWTVPQDRNTAKLSYSLSCVPQPVNRPAPSDPEFAGSDAAPMILEVDMLGFINPLRTNFSLLPNVSEASCVVSGIALNLKGLSPDNVFGGSTPSNDLYIALLKVGPVVIDALRDAQGDLPLDSFGINNTNRFYWTKSDSLYASWHLAFQGNSKVMKFMQDKTSKFRGIGNDATGIVQHTVKEALYIDATSQQPLLDYIILPPNAGTLPLTTLRGCNSSLGTLFPGLNGAPACTISTKILPGNTEEFTFSDSNVLTALSECRDVGTLYQCVDCFHCVFRSTVTAFDAAANSVWQESYGVYYDGTDPNIASMIFPSKKAYLGMYWYGDLKDMKIDTRIYEPESALSSIALNIGVADFVARDSQIANFYGTYPILQRLNKTDGSLLAIADGWSGFSLHEQIYNVEIAVRNIPGFSTSKSARVIPDATPPRVGSVKAQQLIYNPESADPLKISAVGFVDTESGVRDYYVAYKVDTNLHCAKKNFVWPPESGSGWQLVPDAAVDRYDDMGAKPSQTFNITLGQNQTQSGMLYVAVAAVNHAISPYGAVQKSATVTCGWPIVLDNGVPTVYVKSLIVDNDMTFSTEENRWMVNRVVNLTWAALHIPGVSYYNVSLAVDSVHIADYSGIRYDSDTILFQSPAAIPVDSNFTVAITAVNYAGMVVGPKIVSIIVTTPEPDLSTCASAVIVSPNDPSPGVGTIKVDWTRCVSPTEDVDHWNYYVLPVGSEINSTLTGTTVSANITEITVPVQHGPHSMVKVCIAGYQLDGNVTSAFCSSPAVVDTTPPIPSGSVRDLHPVFGVPVQTSVNATALRFGWDAWIDAETILSNYTLTLVCNNNTIGEPVTLPANQQEYTFMTNQTDTFLNYTGVVLRPGDFCYGKVYATNVAGLSSEPVRSPGVKIVNIEVTEQPGLKVLDGVSVSTNAATLHFFPALPDATFHVMWNGFRSYADLHNLTYEVRITNPTNPSSVNTYAFEKTLDAVLPLPSSAGAYLLNLNLVDSGTVISTVTSNEEIVVLSEGPVRTPPLTPTNNYCEIHLNEKDGNRSLGDSLLKAYWPPFEDPFGIIQYLQVAFRQKNHPTFFSEWTDARANATDTEFVGTVSWPYGVPEVLWSQDMECVVEAVDLLGNRTQFIMPGWLSEYPWFQPTAVDVSSWTVIGKPKGGDDYSFFEDVSVTPNSSYAIGWAGFPAFAAGGETLATLSYSVGDNASAQAPNYFDNIIPTTQVDIANAMIILYSTKVLDNPIPFYVFQIPNFVLPTYHTVYACVTVTQLASGNSTVACTDGIMYSPTPPVQGTVSLNNAHGFVTSSTSLTISWGGFYVNGWPNTDDKGIAYFAWGVGSYPGWDDVVSTRQASSLQQIGMALGLNLLNGETLYATVTAYSHAGLGTTSISPAVIVDYTGPVSDAGITSISVVRNTDGSYNVRAMWDTFDDLESSVVSVGWIIETEYGLQDVVPLTPTDTPIFATGKSLTLSSGVEYIARVVATNGAGLTQEVTRSFEVDNIVRIVYVASDGPEGAWSPYTGLASKYSFSWEVTGHPSYFLVAVGTRAKQHDVEGWVRLSGSARQFDLDLSDTSFTDGETLYGTVYAFDANGVLADQATTSGKIIDSSPPAIGKVVHGAIPYIHQPFVDSVDHITASWSGFTDADSGIALYEVCVDSSPVANGTLPCSNLDWKPVNDRISQMHLVMEHLMTIGSTYYVKVKATNGAGLFTVGVSPPILIDAGVPSGGSVTVGFPSQDSNFTLMTSHSDQLYYLDRTVIQITWDFSTAPISGIANYDVGLYEKYTSMRMTPPTTVPGGINSWTFTAATGDFTLEEGREYVAVVLATSGSRVVGEVKSRSFMVDSTAPPAGAVDVTFLGAVPRASSTSAATFGVSSSGVASSISSGISNSGVASSISSGISSSGVASSISSGISNSGFASSISSGVSSSGAASSISSGVGNSEASSSISSDNISVTESDSNGTPSPTIPTSSQSGSDSAAMTDYQSSSTISPLSTPSILPDLTNFRVNFQGFSDAASGVVLYRVDVGLHPYGAQVATVEVNDTCETCSAIFSAELRNRAMYFATVYARDAAGLWSRPATNGRVYSANGDVLVQTTTNPPFQWTIDAALPTVLDFVAQNGSAITLTGRGLNNFIISGDGAIQPNFTCLYTLDAATDSTSISTSLSLSDRAEAQILCQVPDLGLGNVTTWVNLTVVPTDAVYGTSSMIWLQHMRRPVESTSWRTNSTPTIGLASSDPAYRLTPWTWAITWPNDFTDAAYYQIESFNNVFAVTSGRSTSALFTIDALSTLAVFAQAGPFQWTVCAFFYGDRTESVTRRDCIQSTPVHVDLTMLQINPLVNAGYDSAIPTAVRIVGYGSDVGFEYETVQFQDNTTRITANWTDSFIFPPTSAKQVARFDIFAGYKPYETASQMFIVGSAPTLTNVSFDAALVPGVPYYVTVVAWDNTGLPSIHTSAPLTCDITPPTVGTIYDGSLTSVSTTAYQAITTELQAYWRGFVDSETVLKQYEYQICLDNSTCVGAPRSAGMHTRAKVTDLQLEHGQHYHFRLKAQNAAGHWTSTVFSRGVTIDTTPPVVQSVRFGNGGPVAIANDPTFALNWHFTDPESPIVEYEVQIGTTNGGPQILPLTSLSTQTSLPLSGLHLEHGTYLYASVIAKNAAGLTTVAHSSPVMIDLTPPKVVGTIVAFNDMNFVQGVGSVEVVATWDNVFVDGHSAIVEYQYAVGKVGQPTYFMNFTSVNTNVSIPSGTLITVGDGDRVTVSVKAVNQAGLSIMATSAAVGFTNSPPSSFTIQLLDPSLRTLTTYYDGVYYIRSAADLYIRLVGLSDLTSGIAYLEMQLNKLGDTTPVFDWTRFNASNEVKLNAPVVEIGVPLSVSVRATNRVGLTANAQSDLFIVTPGPPDPATVQLSWNLDTTPYSIATLITGPQISNATGPLTYTLGVFSSRTISAFNVYPRSTITVPGNGSSLSIDIPLPAGISAYRTNFTAVLEATNLVGDSRTVVTLLEGLAGPI</sequence>
<protein>
    <recommendedName>
        <fullName evidence="3">Fibronectin type-III domain-containing protein</fullName>
    </recommendedName>
</protein>
<evidence type="ECO:0000256" key="1">
    <source>
        <dbReference type="SAM" id="MobiDB-lite"/>
    </source>
</evidence>
<feature type="region of interest" description="Disordered" evidence="1">
    <location>
        <begin position="2340"/>
        <end position="2393"/>
    </location>
</feature>
<dbReference type="VEuPathDB" id="FungiDB:SPPG_08219"/>
<feature type="compositionally biased region" description="Low complexity" evidence="1">
    <location>
        <begin position="2340"/>
        <end position="2376"/>
    </location>
</feature>
<dbReference type="RefSeq" id="XP_016604354.1">
    <property type="nucleotide sequence ID" value="XM_016756380.1"/>
</dbReference>
<feature type="signal peptide" evidence="2">
    <location>
        <begin position="1"/>
        <end position="34"/>
    </location>
</feature>
<feature type="chain" id="PRO_5005539752" description="Fibronectin type-III domain-containing protein" evidence="2">
    <location>
        <begin position="35"/>
        <end position="3404"/>
    </location>
</feature>